<reference evidence="2 3" key="1">
    <citation type="submission" date="2018-06" db="EMBL/GenBank/DDBJ databases">
        <authorList>
            <consortium name="Pathogen Informatics"/>
            <person name="Doyle S."/>
        </authorList>
    </citation>
    <scope>NUCLEOTIDE SEQUENCE [LARGE SCALE GENOMIC DNA]</scope>
    <source>
        <strain evidence="2 3">NCTC13465</strain>
    </source>
</reference>
<evidence type="ECO:0000313" key="2">
    <source>
        <dbReference type="EMBL" id="SQC41552.1"/>
    </source>
</evidence>
<dbReference type="Proteomes" id="UP000251721">
    <property type="component" value="Unassembled WGS sequence"/>
</dbReference>
<dbReference type="EMBL" id="UAWQ01000005">
    <property type="protein sequence ID" value="SQC41552.1"/>
    <property type="molecule type" value="Genomic_DNA"/>
</dbReference>
<organism evidence="2 3">
    <name type="scientific">Klebsiella pneumoniae</name>
    <dbReference type="NCBI Taxonomy" id="573"/>
    <lineage>
        <taxon>Bacteria</taxon>
        <taxon>Pseudomonadati</taxon>
        <taxon>Pseudomonadota</taxon>
        <taxon>Gammaproteobacteria</taxon>
        <taxon>Enterobacterales</taxon>
        <taxon>Enterobacteriaceae</taxon>
        <taxon>Klebsiella/Raoultella group</taxon>
        <taxon>Klebsiella</taxon>
        <taxon>Klebsiella pneumoniae complex</taxon>
    </lineage>
</organism>
<dbReference type="AlphaFoldDB" id="A0A2X3ECP7"/>
<proteinExistence type="predicted"/>
<evidence type="ECO:0000256" key="1">
    <source>
        <dbReference type="SAM" id="Phobius"/>
    </source>
</evidence>
<protein>
    <submittedName>
        <fullName evidence="2">Uncharacterized protein</fullName>
    </submittedName>
</protein>
<keyword evidence="1" id="KW-0472">Membrane</keyword>
<sequence>MDKFQLMIFTIKDKKFNFSLIQYTLSFFPYIEVIPSFVGGYIDRFRCFQKPGDIINQFFKGNTALRDIRTAQATKKVNRGSKVMPLLCRGGWEGVHAYRKFMRN</sequence>
<gene>
    <name evidence="2" type="ORF">NCTC13465_00795</name>
</gene>
<keyword evidence="1" id="KW-1133">Transmembrane helix</keyword>
<feature type="transmembrane region" description="Helical" evidence="1">
    <location>
        <begin position="20"/>
        <end position="42"/>
    </location>
</feature>
<keyword evidence="1" id="KW-0812">Transmembrane</keyword>
<evidence type="ECO:0000313" key="3">
    <source>
        <dbReference type="Proteomes" id="UP000251721"/>
    </source>
</evidence>
<name>A0A2X3ECP7_KLEPN</name>
<accession>A0A2X3ECP7</accession>